<sequence>MSKSEEKLQEAFAGESQANRRYLAFAKKAEEEGFPGIAKMFRAAAEAETIHALNHLRAMGGIKSTAENVQAAIHGETYEFKTMYPEMIEIAEKEGNQEAKRSFFYANEAEKMHAAMFERALMYIKEGKDAPVDQIYVCPVCGYTVEGSRPDKCKVCWAEGSKFIEIK</sequence>
<dbReference type="InterPro" id="IPR009040">
    <property type="entry name" value="Ferritin-like_diiron"/>
</dbReference>
<evidence type="ECO:0000313" key="2">
    <source>
        <dbReference type="EMBL" id="OAQ20404.1"/>
    </source>
</evidence>
<gene>
    <name evidence="2" type="ORF">TDIS_1448</name>
</gene>
<dbReference type="GO" id="GO:0046872">
    <property type="term" value="F:metal ion binding"/>
    <property type="evidence" value="ECO:0007669"/>
    <property type="project" value="InterPro"/>
</dbReference>
<dbReference type="InterPro" id="IPR003251">
    <property type="entry name" value="Rr_diiron-bd_dom"/>
</dbReference>
<dbReference type="SUPFAM" id="SSF57802">
    <property type="entry name" value="Rubredoxin-like"/>
    <property type="match status" value="1"/>
</dbReference>
<dbReference type="STRING" id="999894.TDIS_1448"/>
<reference evidence="2 3" key="1">
    <citation type="submission" date="2016-04" db="EMBL/GenBank/DDBJ databases">
        <title>Genome analysis of Thermosulfurimonas dismutans, the first thermophilic sulfur-disproportionating bacterium of the phylum Thermodesulfobacteria.</title>
        <authorList>
            <person name="Mardanov A.V."/>
            <person name="Beletsky A.V."/>
            <person name="Kadnikov V.V."/>
            <person name="Slobodkin A.I."/>
            <person name="Ravin N.V."/>
        </authorList>
    </citation>
    <scope>NUCLEOTIDE SEQUENCE [LARGE SCALE GENOMIC DNA]</scope>
    <source>
        <strain evidence="2 3">S95</strain>
    </source>
</reference>
<dbReference type="OrthoDB" id="9799749at2"/>
<dbReference type="Gene3D" id="2.20.28.10">
    <property type="match status" value="1"/>
</dbReference>
<dbReference type="InterPro" id="IPR052753">
    <property type="entry name" value="Rbr2/Nigerythrin"/>
</dbReference>
<organism evidence="2 3">
    <name type="scientific">Thermosulfurimonas dismutans</name>
    <dbReference type="NCBI Taxonomy" id="999894"/>
    <lineage>
        <taxon>Bacteria</taxon>
        <taxon>Pseudomonadati</taxon>
        <taxon>Thermodesulfobacteriota</taxon>
        <taxon>Thermodesulfobacteria</taxon>
        <taxon>Thermodesulfobacteriales</taxon>
        <taxon>Thermodesulfobacteriaceae</taxon>
        <taxon>Thermosulfurimonas</taxon>
    </lineage>
</organism>
<evidence type="ECO:0000259" key="1">
    <source>
        <dbReference type="PROSITE" id="PS50905"/>
    </source>
</evidence>
<evidence type="ECO:0000313" key="3">
    <source>
        <dbReference type="Proteomes" id="UP000078390"/>
    </source>
</evidence>
<proteinExistence type="predicted"/>
<keyword evidence="3" id="KW-1185">Reference proteome</keyword>
<dbReference type="SUPFAM" id="SSF47240">
    <property type="entry name" value="Ferritin-like"/>
    <property type="match status" value="1"/>
</dbReference>
<dbReference type="PANTHER" id="PTHR33746:SF4">
    <property type="entry name" value="RUBRERYTHRIN"/>
    <property type="match status" value="1"/>
</dbReference>
<dbReference type="EMBL" id="LWLG01000011">
    <property type="protein sequence ID" value="OAQ20404.1"/>
    <property type="molecule type" value="Genomic_DNA"/>
</dbReference>
<dbReference type="Gene3D" id="1.20.1260.10">
    <property type="match status" value="1"/>
</dbReference>
<dbReference type="InterPro" id="IPR009078">
    <property type="entry name" value="Ferritin-like_SF"/>
</dbReference>
<dbReference type="CDD" id="cd01041">
    <property type="entry name" value="Rubrerythrin"/>
    <property type="match status" value="1"/>
</dbReference>
<dbReference type="PROSITE" id="PS50905">
    <property type="entry name" value="FERRITIN_LIKE"/>
    <property type="match status" value="1"/>
</dbReference>
<name>A0A179D2U8_9BACT</name>
<dbReference type="GO" id="GO:0016491">
    <property type="term" value="F:oxidoreductase activity"/>
    <property type="evidence" value="ECO:0007669"/>
    <property type="project" value="InterPro"/>
</dbReference>
<comment type="caution">
    <text evidence="2">The sequence shown here is derived from an EMBL/GenBank/DDBJ whole genome shotgun (WGS) entry which is preliminary data.</text>
</comment>
<dbReference type="Pfam" id="PF02915">
    <property type="entry name" value="Rubrerythrin"/>
    <property type="match status" value="1"/>
</dbReference>
<dbReference type="AlphaFoldDB" id="A0A179D2U8"/>
<dbReference type="PATRIC" id="fig|999894.6.peg.1447"/>
<dbReference type="Proteomes" id="UP000078390">
    <property type="component" value="Unassembled WGS sequence"/>
</dbReference>
<feature type="domain" description="Ferritin-like diiron" evidence="1">
    <location>
        <begin position="1"/>
        <end position="128"/>
    </location>
</feature>
<accession>A0A179D2U8</accession>
<protein>
    <submittedName>
        <fullName evidence="2">Rubrerythrin</fullName>
    </submittedName>
</protein>
<dbReference type="PANTHER" id="PTHR33746">
    <property type="entry name" value="RUBRERYTHRIN"/>
    <property type="match status" value="1"/>
</dbReference>
<dbReference type="InterPro" id="IPR012347">
    <property type="entry name" value="Ferritin-like"/>
</dbReference>
<dbReference type="RefSeq" id="WP_068670821.1">
    <property type="nucleotide sequence ID" value="NZ_LWLG01000011.1"/>
</dbReference>